<feature type="domain" description="SHSP" evidence="3">
    <location>
        <begin position="28"/>
        <end position="140"/>
    </location>
</feature>
<dbReference type="Proteomes" id="UP000050934">
    <property type="component" value="Unassembled WGS sequence"/>
</dbReference>
<dbReference type="InterPro" id="IPR031107">
    <property type="entry name" value="Small_HSP"/>
</dbReference>
<accession>A0A0R2I1U5</accession>
<dbReference type="Gene3D" id="2.60.40.790">
    <property type="match status" value="1"/>
</dbReference>
<dbReference type="PATRIC" id="fig|396268.3.peg.249"/>
<evidence type="ECO:0000313" key="4">
    <source>
        <dbReference type="EMBL" id="KRN59209.1"/>
    </source>
</evidence>
<dbReference type="RefSeq" id="WP_057740683.1">
    <property type="nucleotide sequence ID" value="NZ_JQBW01000006.1"/>
</dbReference>
<gene>
    <name evidence="4" type="ORF">IV45_GL000248</name>
</gene>
<organism evidence="4 5">
    <name type="scientific">Limosilactobacillus secaliphilus</name>
    <dbReference type="NCBI Taxonomy" id="396268"/>
    <lineage>
        <taxon>Bacteria</taxon>
        <taxon>Bacillati</taxon>
        <taxon>Bacillota</taxon>
        <taxon>Bacilli</taxon>
        <taxon>Lactobacillales</taxon>
        <taxon>Lactobacillaceae</taxon>
        <taxon>Limosilactobacillus</taxon>
    </lineage>
</organism>
<keyword evidence="5" id="KW-1185">Reference proteome</keyword>
<dbReference type="CDD" id="cd06471">
    <property type="entry name" value="ACD_LpsHSP_like"/>
    <property type="match status" value="1"/>
</dbReference>
<evidence type="ECO:0000259" key="3">
    <source>
        <dbReference type="PROSITE" id="PS01031"/>
    </source>
</evidence>
<dbReference type="InterPro" id="IPR002068">
    <property type="entry name" value="A-crystallin/Hsp20_dom"/>
</dbReference>
<dbReference type="PROSITE" id="PS01031">
    <property type="entry name" value="SHSP"/>
    <property type="match status" value="1"/>
</dbReference>
<dbReference type="Pfam" id="PF00011">
    <property type="entry name" value="HSP20"/>
    <property type="match status" value="1"/>
</dbReference>
<evidence type="ECO:0000313" key="5">
    <source>
        <dbReference type="Proteomes" id="UP000050934"/>
    </source>
</evidence>
<dbReference type="InterPro" id="IPR008978">
    <property type="entry name" value="HSP20-like_chaperone"/>
</dbReference>
<evidence type="ECO:0000256" key="2">
    <source>
        <dbReference type="RuleBase" id="RU003616"/>
    </source>
</evidence>
<protein>
    <submittedName>
        <fullName evidence="4">Small heat shock protein</fullName>
    </submittedName>
</protein>
<dbReference type="AlphaFoldDB" id="A0A0R2I1U5"/>
<comment type="caution">
    <text evidence="4">The sequence shown here is derived from an EMBL/GenBank/DDBJ whole genome shotgun (WGS) entry which is preliminary data.</text>
</comment>
<evidence type="ECO:0000256" key="1">
    <source>
        <dbReference type="PROSITE-ProRule" id="PRU00285"/>
    </source>
</evidence>
<dbReference type="EMBL" id="JQBW01000006">
    <property type="protein sequence ID" value="KRN59209.1"/>
    <property type="molecule type" value="Genomic_DNA"/>
</dbReference>
<keyword evidence="4" id="KW-0346">Stress response</keyword>
<sequence length="140" mass="16256">MANDLQRRDNFFDDMMNMRDLFNDNFFPAMKTNYMKSDVTESDKGYQVKIDMPGFDKKDIHVNYANGMLTVSGHRETFDDDANKNGEVIQSERRYGQMSRSYRLPNVDLEKVNAKYNDGVLELDLPKISEKANGSHIEIQ</sequence>
<proteinExistence type="inferred from homology"/>
<dbReference type="STRING" id="396268.IV45_GL000248"/>
<dbReference type="SUPFAM" id="SSF49764">
    <property type="entry name" value="HSP20-like chaperones"/>
    <property type="match status" value="1"/>
</dbReference>
<dbReference type="PANTHER" id="PTHR11527">
    <property type="entry name" value="HEAT-SHOCK PROTEIN 20 FAMILY MEMBER"/>
    <property type="match status" value="1"/>
</dbReference>
<reference evidence="4 5" key="1">
    <citation type="journal article" date="2015" name="Genome Announc.">
        <title>Expanding the biotechnology potential of lactobacilli through comparative genomics of 213 strains and associated genera.</title>
        <authorList>
            <person name="Sun Z."/>
            <person name="Harris H.M."/>
            <person name="McCann A."/>
            <person name="Guo C."/>
            <person name="Argimon S."/>
            <person name="Zhang W."/>
            <person name="Yang X."/>
            <person name="Jeffery I.B."/>
            <person name="Cooney J.C."/>
            <person name="Kagawa T.F."/>
            <person name="Liu W."/>
            <person name="Song Y."/>
            <person name="Salvetti E."/>
            <person name="Wrobel A."/>
            <person name="Rasinkangas P."/>
            <person name="Parkhill J."/>
            <person name="Rea M.C."/>
            <person name="O'Sullivan O."/>
            <person name="Ritari J."/>
            <person name="Douillard F.P."/>
            <person name="Paul Ross R."/>
            <person name="Yang R."/>
            <person name="Briner A.E."/>
            <person name="Felis G.E."/>
            <person name="de Vos W.M."/>
            <person name="Barrangou R."/>
            <person name="Klaenhammer T.R."/>
            <person name="Caufield P.W."/>
            <person name="Cui Y."/>
            <person name="Zhang H."/>
            <person name="O'Toole P.W."/>
        </authorList>
    </citation>
    <scope>NUCLEOTIDE SEQUENCE [LARGE SCALE GENOMIC DNA]</scope>
    <source>
        <strain evidence="4 5">DSM 17896</strain>
    </source>
</reference>
<name>A0A0R2I1U5_9LACO</name>
<dbReference type="OrthoDB" id="9811615at2"/>
<comment type="similarity">
    <text evidence="1 2">Belongs to the small heat shock protein (HSP20) family.</text>
</comment>